<dbReference type="Proteomes" id="UP000224006">
    <property type="component" value="Chromosome VIII"/>
</dbReference>
<dbReference type="EMBL" id="NWUJ01000009">
    <property type="protein sequence ID" value="PFH33136.1"/>
    <property type="molecule type" value="Genomic_DNA"/>
</dbReference>
<dbReference type="STRING" id="94643.A0A2A9MB29"/>
<protein>
    <submittedName>
        <fullName evidence="1">Cof family hydrolase subfamily protein</fullName>
    </submittedName>
</protein>
<dbReference type="OrthoDB" id="27226at2759"/>
<dbReference type="NCBIfam" id="TIGR00099">
    <property type="entry name" value="Cof-subfamily"/>
    <property type="match status" value="1"/>
</dbReference>
<dbReference type="VEuPathDB" id="ToxoDB:BESB_083350"/>
<dbReference type="SUPFAM" id="SSF56784">
    <property type="entry name" value="HAD-like"/>
    <property type="match status" value="1"/>
</dbReference>
<organism evidence="1 2">
    <name type="scientific">Besnoitia besnoiti</name>
    <name type="common">Apicomplexan protozoan</name>
    <dbReference type="NCBI Taxonomy" id="94643"/>
    <lineage>
        <taxon>Eukaryota</taxon>
        <taxon>Sar</taxon>
        <taxon>Alveolata</taxon>
        <taxon>Apicomplexa</taxon>
        <taxon>Conoidasida</taxon>
        <taxon>Coccidia</taxon>
        <taxon>Eucoccidiorida</taxon>
        <taxon>Eimeriorina</taxon>
        <taxon>Sarcocystidae</taxon>
        <taxon>Besnoitia</taxon>
    </lineage>
</organism>
<dbReference type="InterPro" id="IPR023214">
    <property type="entry name" value="HAD_sf"/>
</dbReference>
<reference evidence="1 2" key="1">
    <citation type="submission" date="2017-09" db="EMBL/GenBank/DDBJ databases">
        <title>Genome sequencing of Besnoitia besnoiti strain Bb-Ger1.</title>
        <authorList>
            <person name="Schares G."/>
            <person name="Venepally P."/>
            <person name="Lorenzi H.A."/>
        </authorList>
    </citation>
    <scope>NUCLEOTIDE SEQUENCE [LARGE SCALE GENOMIC DNA]</scope>
    <source>
        <strain evidence="1 2">Bb-Ger1</strain>
    </source>
</reference>
<keyword evidence="1" id="KW-0378">Hydrolase</keyword>
<dbReference type="RefSeq" id="XP_029217145.1">
    <property type="nucleotide sequence ID" value="XM_029366685.1"/>
</dbReference>
<dbReference type="InterPro" id="IPR006379">
    <property type="entry name" value="HAD-SF_hydro_IIB"/>
</dbReference>
<keyword evidence="2" id="KW-1185">Reference proteome</keyword>
<proteinExistence type="predicted"/>
<dbReference type="AlphaFoldDB" id="A0A2A9MB29"/>
<dbReference type="KEGG" id="bbes:BESB_083350"/>
<evidence type="ECO:0000313" key="1">
    <source>
        <dbReference type="EMBL" id="PFH33136.1"/>
    </source>
</evidence>
<dbReference type="SFLD" id="SFLDS00003">
    <property type="entry name" value="Haloacid_Dehalogenase"/>
    <property type="match status" value="1"/>
</dbReference>
<dbReference type="Gene3D" id="3.40.50.1000">
    <property type="entry name" value="HAD superfamily/HAD-like"/>
    <property type="match status" value="1"/>
</dbReference>
<dbReference type="PANTHER" id="PTHR10000">
    <property type="entry name" value="PHOSPHOSERINE PHOSPHATASE"/>
    <property type="match status" value="1"/>
</dbReference>
<gene>
    <name evidence="1" type="ORF">BESB_083350</name>
</gene>
<dbReference type="Gene3D" id="3.30.1240.10">
    <property type="match status" value="1"/>
</dbReference>
<sequence>MLKSNHNEVARMEKAQSPKIAKGIRAGKTGTVILPKSGPKRFTRADLQKHQPVKMIMTDMDGTFLNSYHSASKPNVEAFASLKNHGIIGVIATGRPRQSVISGIGLETFQRMMNNQAGPGIFMNGSVVYGPEGEILFEKHIEADALRRVLATLERLGWRNRVCGYNSQGIYCEEKNTVNWRLHLEYGEPEPLLIPRGTLDDMKFSKLIVNGTDTEIDILRPALECELPADATSVRPLTWNLEVIPKGISKATGMNVLLSHFGLSKENVLTMGDSENDIEMFRAAGVSVAVTNASSIAKEAAQYATVSNDEHAFAVVTRAICNTLQEAQSPFNL</sequence>
<comment type="caution">
    <text evidence="1">The sequence shown here is derived from an EMBL/GenBank/DDBJ whole genome shotgun (WGS) entry which is preliminary data.</text>
</comment>
<name>A0A2A9MB29_BESBE</name>
<evidence type="ECO:0000313" key="2">
    <source>
        <dbReference type="Proteomes" id="UP000224006"/>
    </source>
</evidence>
<dbReference type="Pfam" id="PF08282">
    <property type="entry name" value="Hydrolase_3"/>
    <property type="match status" value="1"/>
</dbReference>
<dbReference type="NCBIfam" id="TIGR01484">
    <property type="entry name" value="HAD-SF-IIB"/>
    <property type="match status" value="1"/>
</dbReference>
<accession>A0A2A9MB29</accession>
<dbReference type="PANTHER" id="PTHR10000:SF8">
    <property type="entry name" value="HAD SUPERFAMILY HYDROLASE-LIKE, TYPE 3"/>
    <property type="match status" value="1"/>
</dbReference>
<dbReference type="InterPro" id="IPR036412">
    <property type="entry name" value="HAD-like_sf"/>
</dbReference>
<dbReference type="GO" id="GO:0000287">
    <property type="term" value="F:magnesium ion binding"/>
    <property type="evidence" value="ECO:0007669"/>
    <property type="project" value="TreeGrafter"/>
</dbReference>
<dbReference type="SFLD" id="SFLDG01140">
    <property type="entry name" value="C2.B:_Phosphomannomutase_and_P"/>
    <property type="match status" value="1"/>
</dbReference>
<dbReference type="GeneID" id="40313261"/>
<dbReference type="InterPro" id="IPR000150">
    <property type="entry name" value="Cof"/>
</dbReference>
<dbReference type="GO" id="GO:0016791">
    <property type="term" value="F:phosphatase activity"/>
    <property type="evidence" value="ECO:0007669"/>
    <property type="project" value="TreeGrafter"/>
</dbReference>
<dbReference type="GO" id="GO:0005829">
    <property type="term" value="C:cytosol"/>
    <property type="evidence" value="ECO:0007669"/>
    <property type="project" value="TreeGrafter"/>
</dbReference>